<feature type="region of interest" description="Disordered" evidence="1">
    <location>
        <begin position="23"/>
        <end position="44"/>
    </location>
</feature>
<protein>
    <submittedName>
        <fullName evidence="2">Uncharacterized protein</fullName>
    </submittedName>
</protein>
<name>A0A2P7B2Z7_9HYPH</name>
<dbReference type="Proteomes" id="UP000241764">
    <property type="component" value="Unassembled WGS sequence"/>
</dbReference>
<evidence type="ECO:0000256" key="1">
    <source>
        <dbReference type="SAM" id="MobiDB-lite"/>
    </source>
</evidence>
<keyword evidence="3" id="KW-1185">Reference proteome</keyword>
<proteinExistence type="predicted"/>
<dbReference type="AlphaFoldDB" id="A0A2P7B2Z7"/>
<evidence type="ECO:0000313" key="3">
    <source>
        <dbReference type="Proteomes" id="UP000241764"/>
    </source>
</evidence>
<comment type="caution">
    <text evidence="2">The sequence shown here is derived from an EMBL/GenBank/DDBJ whole genome shotgun (WGS) entry which is preliminary data.</text>
</comment>
<accession>A0A2P7B2Z7</accession>
<gene>
    <name evidence="2" type="ORF">CU103_24995</name>
</gene>
<evidence type="ECO:0000313" key="2">
    <source>
        <dbReference type="EMBL" id="PSH60829.1"/>
    </source>
</evidence>
<organism evidence="2 3">
    <name type="scientific">Phyllobacterium sophorae</name>
    <dbReference type="NCBI Taxonomy" id="1520277"/>
    <lineage>
        <taxon>Bacteria</taxon>
        <taxon>Pseudomonadati</taxon>
        <taxon>Pseudomonadota</taxon>
        <taxon>Alphaproteobacteria</taxon>
        <taxon>Hyphomicrobiales</taxon>
        <taxon>Phyllobacteriaceae</taxon>
        <taxon>Phyllobacterium</taxon>
    </lineage>
</organism>
<dbReference type="EMBL" id="PGGM01000015">
    <property type="protein sequence ID" value="PSH60829.1"/>
    <property type="molecule type" value="Genomic_DNA"/>
</dbReference>
<reference evidence="3" key="1">
    <citation type="submission" date="2017-11" db="EMBL/GenBank/DDBJ databases">
        <authorList>
            <person name="Kuznetsova I."/>
            <person name="Sazanova A."/>
            <person name="Chirak E."/>
            <person name="Safronova V."/>
            <person name="Willems A."/>
        </authorList>
    </citation>
    <scope>NUCLEOTIDE SEQUENCE [LARGE SCALE GENOMIC DNA]</scope>
    <source>
        <strain evidence="3">CCBAU 03422</strain>
    </source>
</reference>
<sequence>MRREEGKVDWEVIERGNHARDKRACPYPVGRPAMPLQRNTSSQEEELVLAGRVQTSSSAGGNRRMDKVSQKASICANPYALLYMVIPQIMQPMSASTRSAKVTFRSGFD</sequence>